<evidence type="ECO:0000256" key="3">
    <source>
        <dbReference type="ARBA" id="ARBA00023163"/>
    </source>
</evidence>
<feature type="domain" description="HTH gntR-type" evidence="4">
    <location>
        <begin position="21"/>
        <end position="89"/>
    </location>
</feature>
<keyword evidence="1" id="KW-0805">Transcription regulation</keyword>
<dbReference type="PROSITE" id="PS50949">
    <property type="entry name" value="HTH_GNTR"/>
    <property type="match status" value="1"/>
</dbReference>
<protein>
    <submittedName>
        <fullName evidence="5">GntR family transcriptional regulator</fullName>
    </submittedName>
</protein>
<keyword evidence="3" id="KW-0804">Transcription</keyword>
<dbReference type="Pfam" id="PF00392">
    <property type="entry name" value="GntR"/>
    <property type="match status" value="1"/>
</dbReference>
<proteinExistence type="predicted"/>
<organism evidence="5 6">
    <name type="scientific">Brachybacterium hainanense</name>
    <dbReference type="NCBI Taxonomy" id="1541174"/>
    <lineage>
        <taxon>Bacteria</taxon>
        <taxon>Bacillati</taxon>
        <taxon>Actinomycetota</taxon>
        <taxon>Actinomycetes</taxon>
        <taxon>Micrococcales</taxon>
        <taxon>Dermabacteraceae</taxon>
        <taxon>Brachybacterium</taxon>
    </lineage>
</organism>
<dbReference type="RefSeq" id="WP_376977094.1">
    <property type="nucleotide sequence ID" value="NZ_JBHLSV010000001.1"/>
</dbReference>
<dbReference type="CDD" id="cd07377">
    <property type="entry name" value="WHTH_GntR"/>
    <property type="match status" value="1"/>
</dbReference>
<accession>A0ABV6R8N4</accession>
<evidence type="ECO:0000256" key="2">
    <source>
        <dbReference type="ARBA" id="ARBA00023125"/>
    </source>
</evidence>
<dbReference type="InterPro" id="IPR036390">
    <property type="entry name" value="WH_DNA-bd_sf"/>
</dbReference>
<dbReference type="EMBL" id="JBHLSV010000001">
    <property type="protein sequence ID" value="MFC0672353.1"/>
    <property type="molecule type" value="Genomic_DNA"/>
</dbReference>
<dbReference type="Gene3D" id="1.10.10.10">
    <property type="entry name" value="Winged helix-like DNA-binding domain superfamily/Winged helix DNA-binding domain"/>
    <property type="match status" value="1"/>
</dbReference>
<dbReference type="InterPro" id="IPR028082">
    <property type="entry name" value="Peripla_BP_I"/>
</dbReference>
<reference evidence="5 6" key="1">
    <citation type="submission" date="2024-09" db="EMBL/GenBank/DDBJ databases">
        <authorList>
            <person name="Sun Q."/>
            <person name="Mori K."/>
        </authorList>
    </citation>
    <scope>NUCLEOTIDE SEQUENCE [LARGE SCALE GENOMIC DNA]</scope>
    <source>
        <strain evidence="5 6">CICC 10874</strain>
    </source>
</reference>
<dbReference type="Proteomes" id="UP001589793">
    <property type="component" value="Unassembled WGS sequence"/>
</dbReference>
<dbReference type="SUPFAM" id="SSF46785">
    <property type="entry name" value="Winged helix' DNA-binding domain"/>
    <property type="match status" value="1"/>
</dbReference>
<comment type="caution">
    <text evidence="5">The sequence shown here is derived from an EMBL/GenBank/DDBJ whole genome shotgun (WGS) entry which is preliminary data.</text>
</comment>
<keyword evidence="6" id="KW-1185">Reference proteome</keyword>
<dbReference type="SUPFAM" id="SSF53822">
    <property type="entry name" value="Periplasmic binding protein-like I"/>
    <property type="match status" value="1"/>
</dbReference>
<dbReference type="Pfam" id="PF13377">
    <property type="entry name" value="Peripla_BP_3"/>
    <property type="match status" value="1"/>
</dbReference>
<dbReference type="PANTHER" id="PTHR30146:SF109">
    <property type="entry name" value="HTH-TYPE TRANSCRIPTIONAL REGULATOR GALS"/>
    <property type="match status" value="1"/>
</dbReference>
<dbReference type="InterPro" id="IPR036388">
    <property type="entry name" value="WH-like_DNA-bd_sf"/>
</dbReference>
<dbReference type="InterPro" id="IPR000524">
    <property type="entry name" value="Tscrpt_reg_HTH_GntR"/>
</dbReference>
<dbReference type="CDD" id="cd06267">
    <property type="entry name" value="PBP1_LacI_sugar_binding-like"/>
    <property type="match status" value="1"/>
</dbReference>
<name>A0ABV6R8N4_9MICO</name>
<dbReference type="SMART" id="SM00345">
    <property type="entry name" value="HTH_GNTR"/>
    <property type="match status" value="1"/>
</dbReference>
<dbReference type="Gene3D" id="3.40.50.2300">
    <property type="match status" value="2"/>
</dbReference>
<keyword evidence="2" id="KW-0238">DNA-binding</keyword>
<gene>
    <name evidence="5" type="ORF">ACFFF6_00130</name>
</gene>
<sequence>MDLHELPRMSTLVHLDRDLASPLYIQVANGIRASIDEGRLSEGQRLPSENEASDELGVSRPTLRQAFRLLENEGLLVRSRASGTRVRRQRDAPDDARASASEVVRARVDVRLIGMVVPDWTNPFFISLCAGVERAARVASMRVSVTDVMEDRRVERRTLRQMQRDCDITVAVAPRLDDAEITELLDPRRTVLVNRAVPGFRSVNVDATTGVSQAVGHLVALGHACIGYISGPASSRASGALAAHVKQEVTARGADFLAFGPVEPTIGGGASIADEVLNSAVTAVVTHNDLVALGMISYAKSRGASIPRDLSVIGFDNIPFDAVADPPLTSVAVRSHEVGRLVVHEISEMLEGAGGQPGVVHLGSELYMRESTARPGS</sequence>
<dbReference type="PANTHER" id="PTHR30146">
    <property type="entry name" value="LACI-RELATED TRANSCRIPTIONAL REPRESSOR"/>
    <property type="match status" value="1"/>
</dbReference>
<evidence type="ECO:0000313" key="6">
    <source>
        <dbReference type="Proteomes" id="UP001589793"/>
    </source>
</evidence>
<dbReference type="PRINTS" id="PR00035">
    <property type="entry name" value="HTHGNTR"/>
</dbReference>
<dbReference type="InterPro" id="IPR046335">
    <property type="entry name" value="LacI/GalR-like_sensor"/>
</dbReference>
<evidence type="ECO:0000256" key="1">
    <source>
        <dbReference type="ARBA" id="ARBA00023015"/>
    </source>
</evidence>
<evidence type="ECO:0000259" key="4">
    <source>
        <dbReference type="PROSITE" id="PS50949"/>
    </source>
</evidence>
<evidence type="ECO:0000313" key="5">
    <source>
        <dbReference type="EMBL" id="MFC0672353.1"/>
    </source>
</evidence>